<feature type="region of interest" description="Disordered" evidence="1">
    <location>
        <begin position="44"/>
        <end position="67"/>
    </location>
</feature>
<dbReference type="Proteomes" id="UP001432146">
    <property type="component" value="Unassembled WGS sequence"/>
</dbReference>
<accession>A0AAW0ZF34</accession>
<dbReference type="EMBL" id="JAWNGG020000221">
    <property type="protein sequence ID" value="KAK9296181.1"/>
    <property type="molecule type" value="Genomic_DNA"/>
</dbReference>
<comment type="caution">
    <text evidence="2">The sequence shown here is derived from an EMBL/GenBank/DDBJ whole genome shotgun (WGS) entry which is preliminary data.</text>
</comment>
<name>A0AAW0ZF34_9HYME</name>
<proteinExistence type="predicted"/>
<evidence type="ECO:0000313" key="2">
    <source>
        <dbReference type="EMBL" id="KAK9296181.1"/>
    </source>
</evidence>
<keyword evidence="3" id="KW-1185">Reference proteome</keyword>
<gene>
    <name evidence="2" type="ORF">QLX08_009740</name>
</gene>
<protein>
    <submittedName>
        <fullName evidence="2">Uncharacterized protein</fullName>
    </submittedName>
</protein>
<organism evidence="2 3">
    <name type="scientific">Tetragonisca angustula</name>
    <dbReference type="NCBI Taxonomy" id="166442"/>
    <lineage>
        <taxon>Eukaryota</taxon>
        <taxon>Metazoa</taxon>
        <taxon>Ecdysozoa</taxon>
        <taxon>Arthropoda</taxon>
        <taxon>Hexapoda</taxon>
        <taxon>Insecta</taxon>
        <taxon>Pterygota</taxon>
        <taxon>Neoptera</taxon>
        <taxon>Endopterygota</taxon>
        <taxon>Hymenoptera</taxon>
        <taxon>Apocrita</taxon>
        <taxon>Aculeata</taxon>
        <taxon>Apoidea</taxon>
        <taxon>Anthophila</taxon>
        <taxon>Apidae</taxon>
        <taxon>Tetragonisca</taxon>
    </lineage>
</organism>
<reference evidence="2 3" key="1">
    <citation type="submission" date="2024-05" db="EMBL/GenBank/DDBJ databases">
        <title>The nuclear and mitochondrial genome assemblies of Tetragonisca angustula (Apidae: Meliponini), a tiny yet remarkable pollinator in the Neotropics.</title>
        <authorList>
            <person name="Ferrari R."/>
            <person name="Ricardo P.C."/>
            <person name="Dias F.C."/>
            <person name="Araujo N.S."/>
            <person name="Soares D.O."/>
            <person name="Zhou Q.-S."/>
            <person name="Zhu C.-D."/>
            <person name="Coutinho L."/>
            <person name="Airas M.C."/>
            <person name="Batista T.M."/>
        </authorList>
    </citation>
    <scope>NUCLEOTIDE SEQUENCE [LARGE SCALE GENOMIC DNA]</scope>
    <source>
        <strain evidence="2">ASF017062</strain>
        <tissue evidence="2">Abdomen</tissue>
    </source>
</reference>
<evidence type="ECO:0000313" key="3">
    <source>
        <dbReference type="Proteomes" id="UP001432146"/>
    </source>
</evidence>
<dbReference type="AlphaFoldDB" id="A0AAW0ZF34"/>
<feature type="compositionally biased region" description="Polar residues" evidence="1">
    <location>
        <begin position="44"/>
        <end position="54"/>
    </location>
</feature>
<sequence>MNSKNDVTSSVKPLRNFYMEHFQETPNAIGYHYVVEEYTTTSKRPGLATNNGSPHGTFAVSASHDEG</sequence>
<evidence type="ECO:0000256" key="1">
    <source>
        <dbReference type="SAM" id="MobiDB-lite"/>
    </source>
</evidence>